<dbReference type="SUPFAM" id="SSF55874">
    <property type="entry name" value="ATPase domain of HSP90 chaperone/DNA topoisomerase II/histidine kinase"/>
    <property type="match status" value="1"/>
</dbReference>
<evidence type="ECO:0000313" key="12">
    <source>
        <dbReference type="EMBL" id="SET82900.1"/>
    </source>
</evidence>
<dbReference type="Gene3D" id="3.30.450.20">
    <property type="entry name" value="PAS domain"/>
    <property type="match status" value="2"/>
</dbReference>
<dbReference type="Pfam" id="PF00512">
    <property type="entry name" value="HisKA"/>
    <property type="match status" value="1"/>
</dbReference>
<dbReference type="SMART" id="SM00091">
    <property type="entry name" value="PAS"/>
    <property type="match status" value="2"/>
</dbReference>
<dbReference type="CDD" id="cd00130">
    <property type="entry name" value="PAS"/>
    <property type="match status" value="1"/>
</dbReference>
<keyword evidence="8" id="KW-0902">Two-component regulatory system</keyword>
<dbReference type="FunFam" id="3.30.565.10:FF:000037">
    <property type="entry name" value="Hybrid sensor histidine kinase/response regulator"/>
    <property type="match status" value="1"/>
</dbReference>
<dbReference type="SMART" id="SM00387">
    <property type="entry name" value="HATPase_c"/>
    <property type="match status" value="1"/>
</dbReference>
<keyword evidence="9" id="KW-0472">Membrane</keyword>
<dbReference type="STRING" id="426128.SAMN05660297_03632"/>
<keyword evidence="9" id="KW-0812">Transmembrane</keyword>
<dbReference type="PROSITE" id="PS50112">
    <property type="entry name" value="PAS"/>
    <property type="match status" value="1"/>
</dbReference>
<dbReference type="SUPFAM" id="SSF55785">
    <property type="entry name" value="PYP-like sensor domain (PAS domain)"/>
    <property type="match status" value="2"/>
</dbReference>
<dbReference type="InterPro" id="IPR036097">
    <property type="entry name" value="HisK_dim/P_sf"/>
</dbReference>
<feature type="transmembrane region" description="Helical" evidence="9">
    <location>
        <begin position="35"/>
        <end position="57"/>
    </location>
</feature>
<feature type="transmembrane region" description="Helical" evidence="9">
    <location>
        <begin position="202"/>
        <end position="221"/>
    </location>
</feature>
<dbReference type="Pfam" id="PF00989">
    <property type="entry name" value="PAS"/>
    <property type="match status" value="1"/>
</dbReference>
<evidence type="ECO:0000259" key="10">
    <source>
        <dbReference type="PROSITE" id="PS50109"/>
    </source>
</evidence>
<dbReference type="GO" id="GO:0005524">
    <property type="term" value="F:ATP binding"/>
    <property type="evidence" value="ECO:0007669"/>
    <property type="project" value="UniProtKB-KW"/>
</dbReference>
<sequence>MIGELINKRVQVLIYALCIGLFFYIGGYISKRNLLLFHTLAELFAIFVAVGIVFISINAYKVGASQISFFIGIGYGFVIVFDLLHTFAFEGLAILSSANTNICTQLWIVARYYEAFTMLIVTILFSGSKKLSTKLLAGIYSIAGLAAFMSIFIWGNFPVFFEPDSGTTLVKALHEVILIGIFITSTFLLVKNRQYIVWQEYLNLLLSLITTIISETLFLSFTEVNNPAFVIGHILKVFSFYFLYKAFIDRELQKPYYKLRELNLQLELKSKSLDSANTVLHEEINRRKGLELDLIEKENILKAILDSSECGICVTNQDSKFVYKNNKLNEIWGIPPELEDEEDAFILADYLKARVIESEDMLPKIHKIIDSYCSHIDYMYFKDGKILERSFSPLNINEENRGKVWFFKDVTLKIQAEEAIRRSEERFRSLVDILPDGVFLHDNFKIVYSNASSAELLGIEKASKLIGKDLLNFIHKNYHNVVKDIISREIKGERSKTFLELKALKSTGAEIDIEATSTIYFEDNRPMFITVLRDISERMETQKLQQKVNEHEFMRKKAEELDRLKTDFFSNISHELKTPLNIILGTIQLISVTRLKNEDFSLKDNKSLDRYIATMKQNCYRLLRLINNLIDITKLDSDYMQLQFSNNNIVSIVENITLSISTYANTKGISLVFDTESEEIITAFDPDQIERIMLNLLSNAIKFTGSGGIVEVSIISDEESIFISVKDTGVGIPEDMLAEVFSRFKRVDDLLTRRAEGSGIGLSLVEALVEAHGGVISAKSKVGHGSEFVIQLPIRLVDGEQLAKDEIASTEYNIEKIKIEFSDIYSID</sequence>
<dbReference type="EC" id="2.7.13.3" evidence="2"/>
<dbReference type="GO" id="GO:0006355">
    <property type="term" value="P:regulation of DNA-templated transcription"/>
    <property type="evidence" value="ECO:0007669"/>
    <property type="project" value="InterPro"/>
</dbReference>
<feature type="transmembrane region" description="Helical" evidence="9">
    <location>
        <begin position="69"/>
        <end position="94"/>
    </location>
</feature>
<protein>
    <recommendedName>
        <fullName evidence="2">histidine kinase</fullName>
        <ecNumber evidence="2">2.7.13.3</ecNumber>
    </recommendedName>
</protein>
<dbReference type="InterPro" id="IPR003661">
    <property type="entry name" value="HisK_dim/P_dom"/>
</dbReference>
<keyword evidence="9" id="KW-1133">Transmembrane helix</keyword>
<name>A0A1I0HGB4_9FIRM</name>
<dbReference type="EMBL" id="FOHU01000046">
    <property type="protein sequence ID" value="SET82900.1"/>
    <property type="molecule type" value="Genomic_DNA"/>
</dbReference>
<reference evidence="12 13" key="1">
    <citation type="submission" date="2016-10" db="EMBL/GenBank/DDBJ databases">
        <authorList>
            <person name="de Groot N.N."/>
        </authorList>
    </citation>
    <scope>NUCLEOTIDE SEQUENCE [LARGE SCALE GENOMIC DNA]</scope>
    <source>
        <strain evidence="12 13">DSM 18979</strain>
    </source>
</reference>
<evidence type="ECO:0000256" key="5">
    <source>
        <dbReference type="ARBA" id="ARBA00022741"/>
    </source>
</evidence>
<dbReference type="SMART" id="SM00388">
    <property type="entry name" value="HisKA"/>
    <property type="match status" value="1"/>
</dbReference>
<organism evidence="12 13">
    <name type="scientific">Natronincola peptidivorans</name>
    <dbReference type="NCBI Taxonomy" id="426128"/>
    <lineage>
        <taxon>Bacteria</taxon>
        <taxon>Bacillati</taxon>
        <taxon>Bacillota</taxon>
        <taxon>Clostridia</taxon>
        <taxon>Peptostreptococcales</taxon>
        <taxon>Natronincolaceae</taxon>
        <taxon>Natronincola</taxon>
    </lineage>
</organism>
<dbReference type="AlphaFoldDB" id="A0A1I0HGB4"/>
<dbReference type="PRINTS" id="PR00344">
    <property type="entry name" value="BCTRLSENSOR"/>
</dbReference>
<dbReference type="PANTHER" id="PTHR43047">
    <property type="entry name" value="TWO-COMPONENT HISTIDINE PROTEIN KINASE"/>
    <property type="match status" value="1"/>
</dbReference>
<evidence type="ECO:0000256" key="4">
    <source>
        <dbReference type="ARBA" id="ARBA00022679"/>
    </source>
</evidence>
<dbReference type="NCBIfam" id="TIGR00229">
    <property type="entry name" value="sensory_box"/>
    <property type="match status" value="1"/>
</dbReference>
<evidence type="ECO:0000256" key="7">
    <source>
        <dbReference type="ARBA" id="ARBA00022840"/>
    </source>
</evidence>
<keyword evidence="7" id="KW-0067">ATP-binding</keyword>
<feature type="transmembrane region" description="Helical" evidence="9">
    <location>
        <begin position="106"/>
        <end position="125"/>
    </location>
</feature>
<dbReference type="CDD" id="cd00082">
    <property type="entry name" value="HisKA"/>
    <property type="match status" value="1"/>
</dbReference>
<evidence type="ECO:0000313" key="13">
    <source>
        <dbReference type="Proteomes" id="UP000199568"/>
    </source>
</evidence>
<evidence type="ECO:0000256" key="3">
    <source>
        <dbReference type="ARBA" id="ARBA00022553"/>
    </source>
</evidence>
<dbReference type="InterPro" id="IPR003594">
    <property type="entry name" value="HATPase_dom"/>
</dbReference>
<feature type="domain" description="Histidine kinase" evidence="10">
    <location>
        <begin position="571"/>
        <end position="796"/>
    </location>
</feature>
<dbReference type="GO" id="GO:0005886">
    <property type="term" value="C:plasma membrane"/>
    <property type="evidence" value="ECO:0007669"/>
    <property type="project" value="TreeGrafter"/>
</dbReference>
<keyword evidence="3" id="KW-0597">Phosphoprotein</keyword>
<evidence type="ECO:0000256" key="9">
    <source>
        <dbReference type="SAM" id="Phobius"/>
    </source>
</evidence>
<gene>
    <name evidence="12" type="ORF">SAMN05660297_03632</name>
</gene>
<dbReference type="Proteomes" id="UP000199568">
    <property type="component" value="Unassembled WGS sequence"/>
</dbReference>
<dbReference type="InterPro" id="IPR004358">
    <property type="entry name" value="Sig_transdc_His_kin-like_C"/>
</dbReference>
<dbReference type="GO" id="GO:0000155">
    <property type="term" value="F:phosphorelay sensor kinase activity"/>
    <property type="evidence" value="ECO:0007669"/>
    <property type="project" value="InterPro"/>
</dbReference>
<dbReference type="Gene3D" id="3.30.565.10">
    <property type="entry name" value="Histidine kinase-like ATPase, C-terminal domain"/>
    <property type="match status" value="1"/>
</dbReference>
<dbReference type="SUPFAM" id="SSF47384">
    <property type="entry name" value="Homodimeric domain of signal transducing histidine kinase"/>
    <property type="match status" value="1"/>
</dbReference>
<dbReference type="GO" id="GO:0009927">
    <property type="term" value="F:histidine phosphotransfer kinase activity"/>
    <property type="evidence" value="ECO:0007669"/>
    <property type="project" value="TreeGrafter"/>
</dbReference>
<evidence type="ECO:0000256" key="8">
    <source>
        <dbReference type="ARBA" id="ARBA00023012"/>
    </source>
</evidence>
<feature type="domain" description="PAS" evidence="11">
    <location>
        <begin position="423"/>
        <end position="493"/>
    </location>
</feature>
<keyword evidence="13" id="KW-1185">Reference proteome</keyword>
<dbReference type="OrthoDB" id="9813394at2"/>
<dbReference type="PANTHER" id="PTHR43047:SF72">
    <property type="entry name" value="OSMOSENSING HISTIDINE PROTEIN KINASE SLN1"/>
    <property type="match status" value="1"/>
</dbReference>
<dbReference type="InterPro" id="IPR035965">
    <property type="entry name" value="PAS-like_dom_sf"/>
</dbReference>
<dbReference type="Pfam" id="PF17159">
    <property type="entry name" value="MASE3"/>
    <property type="match status" value="1"/>
</dbReference>
<keyword evidence="4" id="KW-0808">Transferase</keyword>
<dbReference type="Gene3D" id="1.10.287.130">
    <property type="match status" value="1"/>
</dbReference>
<dbReference type="InterPro" id="IPR033425">
    <property type="entry name" value="MASE3"/>
</dbReference>
<evidence type="ECO:0000256" key="1">
    <source>
        <dbReference type="ARBA" id="ARBA00000085"/>
    </source>
</evidence>
<accession>A0A1I0HGB4</accession>
<feature type="transmembrane region" description="Helical" evidence="9">
    <location>
        <begin position="169"/>
        <end position="190"/>
    </location>
</feature>
<comment type="catalytic activity">
    <reaction evidence="1">
        <text>ATP + protein L-histidine = ADP + protein N-phospho-L-histidine.</text>
        <dbReference type="EC" id="2.7.13.3"/>
    </reaction>
</comment>
<evidence type="ECO:0000256" key="6">
    <source>
        <dbReference type="ARBA" id="ARBA00022777"/>
    </source>
</evidence>
<feature type="transmembrane region" description="Helical" evidence="9">
    <location>
        <begin position="12"/>
        <end position="29"/>
    </location>
</feature>
<evidence type="ECO:0000259" key="11">
    <source>
        <dbReference type="PROSITE" id="PS50112"/>
    </source>
</evidence>
<keyword evidence="6" id="KW-0418">Kinase</keyword>
<feature type="transmembrane region" description="Helical" evidence="9">
    <location>
        <begin position="137"/>
        <end position="157"/>
    </location>
</feature>
<keyword evidence="5" id="KW-0547">Nucleotide-binding</keyword>
<dbReference type="RefSeq" id="WP_090447091.1">
    <property type="nucleotide sequence ID" value="NZ_FOHU01000046.1"/>
</dbReference>
<dbReference type="InterPro" id="IPR013767">
    <property type="entry name" value="PAS_fold"/>
</dbReference>
<dbReference type="Pfam" id="PF02518">
    <property type="entry name" value="HATPase_c"/>
    <property type="match status" value="1"/>
</dbReference>
<evidence type="ECO:0000256" key="2">
    <source>
        <dbReference type="ARBA" id="ARBA00012438"/>
    </source>
</evidence>
<dbReference type="PROSITE" id="PS50109">
    <property type="entry name" value="HIS_KIN"/>
    <property type="match status" value="1"/>
</dbReference>
<dbReference type="InterPro" id="IPR036890">
    <property type="entry name" value="HATPase_C_sf"/>
</dbReference>
<dbReference type="InterPro" id="IPR005467">
    <property type="entry name" value="His_kinase_dom"/>
</dbReference>
<proteinExistence type="predicted"/>
<dbReference type="InterPro" id="IPR000014">
    <property type="entry name" value="PAS"/>
</dbReference>